<accession>A0ABU1MTS5</accession>
<dbReference type="SMART" id="SM00966">
    <property type="entry name" value="SpoVT_AbrB"/>
    <property type="match status" value="1"/>
</dbReference>
<sequence length="84" mass="8938">MAVELSVTAKGQITLKRSVLDHLGVRPGQKVGVTLLPNGRVEIIAAHDRAPKLSSLRGILKRSGQRVVSLEEMQDAIEAGANGE</sequence>
<dbReference type="PROSITE" id="PS51740">
    <property type="entry name" value="SPOVT_ABRB"/>
    <property type="match status" value="1"/>
</dbReference>
<dbReference type="InterPro" id="IPR007159">
    <property type="entry name" value="SpoVT-AbrB_dom"/>
</dbReference>
<reference evidence="3 4" key="1">
    <citation type="submission" date="2023-07" db="EMBL/GenBank/DDBJ databases">
        <title>Sorghum-associated microbial communities from plants grown in Nebraska, USA.</title>
        <authorList>
            <person name="Schachtman D."/>
        </authorList>
    </citation>
    <scope>NUCLEOTIDE SEQUENCE [LARGE SCALE GENOMIC DNA]</scope>
    <source>
        <strain evidence="3 4">DS2154</strain>
    </source>
</reference>
<comment type="caution">
    <text evidence="3">The sequence shown here is derived from an EMBL/GenBank/DDBJ whole genome shotgun (WGS) entry which is preliminary data.</text>
</comment>
<evidence type="ECO:0000313" key="4">
    <source>
        <dbReference type="Proteomes" id="UP001262754"/>
    </source>
</evidence>
<dbReference type="Proteomes" id="UP001262754">
    <property type="component" value="Unassembled WGS sequence"/>
</dbReference>
<organism evidence="3 4">
    <name type="scientific">Caulobacter rhizosphaerae</name>
    <dbReference type="NCBI Taxonomy" id="2010972"/>
    <lineage>
        <taxon>Bacteria</taxon>
        <taxon>Pseudomonadati</taxon>
        <taxon>Pseudomonadota</taxon>
        <taxon>Alphaproteobacteria</taxon>
        <taxon>Caulobacterales</taxon>
        <taxon>Caulobacteraceae</taxon>
        <taxon>Caulobacter</taxon>
    </lineage>
</organism>
<gene>
    <name evidence="3" type="ORF">J2800_000309</name>
</gene>
<evidence type="ECO:0000256" key="1">
    <source>
        <dbReference type="PROSITE-ProRule" id="PRU01076"/>
    </source>
</evidence>
<dbReference type="RefSeq" id="WP_310028592.1">
    <property type="nucleotide sequence ID" value="NZ_JAVDRL010000001.1"/>
</dbReference>
<evidence type="ECO:0000313" key="3">
    <source>
        <dbReference type="EMBL" id="MDR6529594.1"/>
    </source>
</evidence>
<keyword evidence="4" id="KW-1185">Reference proteome</keyword>
<dbReference type="EMBL" id="JAVDRL010000001">
    <property type="protein sequence ID" value="MDR6529594.1"/>
    <property type="molecule type" value="Genomic_DNA"/>
</dbReference>
<proteinExistence type="predicted"/>
<dbReference type="GO" id="GO:0003677">
    <property type="term" value="F:DNA binding"/>
    <property type="evidence" value="ECO:0007669"/>
    <property type="project" value="UniProtKB-KW"/>
</dbReference>
<protein>
    <submittedName>
        <fullName evidence="3">Bifunctional DNA-binding transcriptional regulator/antitoxin component of YhaV-PrlF toxin-antitoxin module</fullName>
    </submittedName>
</protein>
<evidence type="ECO:0000259" key="2">
    <source>
        <dbReference type="PROSITE" id="PS51740"/>
    </source>
</evidence>
<keyword evidence="1 3" id="KW-0238">DNA-binding</keyword>
<name>A0ABU1MTS5_9CAUL</name>
<feature type="domain" description="SpoVT-AbrB" evidence="2">
    <location>
        <begin position="2"/>
        <end position="48"/>
    </location>
</feature>